<name>A0A1I3T349_9RHOB</name>
<dbReference type="PANTHER" id="PTHR35869">
    <property type="entry name" value="OUTER-MEMBRANE LIPOPROTEIN CARRIER PROTEIN"/>
    <property type="match status" value="1"/>
</dbReference>
<dbReference type="Pfam" id="PF03548">
    <property type="entry name" value="LolA"/>
    <property type="match status" value="1"/>
</dbReference>
<accession>A0A1I3T349</accession>
<dbReference type="CDD" id="cd16325">
    <property type="entry name" value="LolA"/>
    <property type="match status" value="1"/>
</dbReference>
<keyword evidence="1 2" id="KW-0732">Signal</keyword>
<dbReference type="SUPFAM" id="SSF89392">
    <property type="entry name" value="Prokaryotic lipoproteins and lipoprotein localization factors"/>
    <property type="match status" value="1"/>
</dbReference>
<dbReference type="Proteomes" id="UP000183299">
    <property type="component" value="Unassembled WGS sequence"/>
</dbReference>
<protein>
    <submittedName>
        <fullName evidence="3">Outer membrane lipoprotein-sorting protein</fullName>
    </submittedName>
</protein>
<dbReference type="Gene3D" id="2.50.20.10">
    <property type="entry name" value="Lipoprotein localisation LolA/LolB/LppX"/>
    <property type="match status" value="1"/>
</dbReference>
<gene>
    <name evidence="3" type="ORF">SAMN04488138_107161</name>
</gene>
<dbReference type="STRING" id="576117.SAMN04488138_107161"/>
<dbReference type="InterPro" id="IPR029046">
    <property type="entry name" value="LolA/LolB/LppX"/>
</dbReference>
<feature type="signal peptide" evidence="2">
    <location>
        <begin position="1"/>
        <end position="22"/>
    </location>
</feature>
<dbReference type="OrthoDB" id="9800501at2"/>
<proteinExistence type="predicted"/>
<dbReference type="RefSeq" id="WP_066604278.1">
    <property type="nucleotide sequence ID" value="NZ_FORY01000007.1"/>
</dbReference>
<evidence type="ECO:0000256" key="1">
    <source>
        <dbReference type="ARBA" id="ARBA00022729"/>
    </source>
</evidence>
<dbReference type="AlphaFoldDB" id="A0A1I3T349"/>
<dbReference type="PANTHER" id="PTHR35869:SF1">
    <property type="entry name" value="OUTER-MEMBRANE LIPOPROTEIN CARRIER PROTEIN"/>
    <property type="match status" value="1"/>
</dbReference>
<evidence type="ECO:0000313" key="3">
    <source>
        <dbReference type="EMBL" id="SFJ63917.1"/>
    </source>
</evidence>
<reference evidence="3 4" key="1">
    <citation type="submission" date="2016-10" db="EMBL/GenBank/DDBJ databases">
        <authorList>
            <person name="de Groot N.N."/>
        </authorList>
    </citation>
    <scope>NUCLEOTIDE SEQUENCE [LARGE SCALE GENOMIC DNA]</scope>
    <source>
        <strain evidence="3 4">CGMCC 1.8891</strain>
    </source>
</reference>
<evidence type="ECO:0000256" key="2">
    <source>
        <dbReference type="SAM" id="SignalP"/>
    </source>
</evidence>
<organism evidence="3 4">
    <name type="scientific">Celeribacter halophilus</name>
    <dbReference type="NCBI Taxonomy" id="576117"/>
    <lineage>
        <taxon>Bacteria</taxon>
        <taxon>Pseudomonadati</taxon>
        <taxon>Pseudomonadota</taxon>
        <taxon>Alphaproteobacteria</taxon>
        <taxon>Rhodobacterales</taxon>
        <taxon>Roseobacteraceae</taxon>
        <taxon>Celeribacter</taxon>
    </lineage>
</organism>
<keyword evidence="3" id="KW-0449">Lipoprotein</keyword>
<sequence>MKRFLTALAPAALIALSSVAPAAAEKLSLSTLSTYLNSLGTVQADFVQTNDDGSKSSGEVTIKRPGRMRLDYGGGNDALVLVSGGQVAVFDPGSNEPPQRFPLSQTPLSVILKRNVDLNAAKMVVSHREQNGDTIVRAQDPDHPDYGYIDLIFSATPVLKAWVIHDQGGGSTTVQLTKMSLGGSVSDRTFNIRAEANRRGTPID</sequence>
<dbReference type="InterPro" id="IPR004564">
    <property type="entry name" value="OM_lipoprot_carrier_LolA-like"/>
</dbReference>
<dbReference type="EMBL" id="FORY01000007">
    <property type="protein sequence ID" value="SFJ63917.1"/>
    <property type="molecule type" value="Genomic_DNA"/>
</dbReference>
<keyword evidence="4" id="KW-1185">Reference proteome</keyword>
<dbReference type="GeneID" id="98664975"/>
<feature type="chain" id="PRO_5010264128" evidence="2">
    <location>
        <begin position="23"/>
        <end position="204"/>
    </location>
</feature>
<evidence type="ECO:0000313" key="4">
    <source>
        <dbReference type="Proteomes" id="UP000183299"/>
    </source>
</evidence>